<protein>
    <submittedName>
        <fullName evidence="1">Uncharacterized protein</fullName>
    </submittedName>
</protein>
<dbReference type="AlphaFoldDB" id="A0A8X7WL33"/>
<dbReference type="Proteomes" id="UP000886595">
    <property type="component" value="Unassembled WGS sequence"/>
</dbReference>
<evidence type="ECO:0000313" key="1">
    <source>
        <dbReference type="EMBL" id="KAG2331729.1"/>
    </source>
</evidence>
<keyword evidence="2" id="KW-1185">Reference proteome</keyword>
<gene>
    <name evidence="1" type="ORF">Bca52824_002909</name>
</gene>
<accession>A0A8X7WL33</accession>
<sequence length="118" mass="13442">MQLDIHLRHQQHLHKTPISNLKIHQSPYHQESFLVEAATPNRKICEVSPDEYGVCRDEEGNAHAMDERIINVSKGDIEAILEMADSLGGRYLSLPHYEGCFQMHGVHPTPLYLPETDT</sequence>
<dbReference type="EMBL" id="JAAMPC010000001">
    <property type="protein sequence ID" value="KAG2331729.1"/>
    <property type="molecule type" value="Genomic_DNA"/>
</dbReference>
<comment type="caution">
    <text evidence="1">The sequence shown here is derived from an EMBL/GenBank/DDBJ whole genome shotgun (WGS) entry which is preliminary data.</text>
</comment>
<evidence type="ECO:0000313" key="2">
    <source>
        <dbReference type="Proteomes" id="UP000886595"/>
    </source>
</evidence>
<proteinExistence type="predicted"/>
<dbReference type="OrthoDB" id="10486875at2759"/>
<reference evidence="1 2" key="1">
    <citation type="submission" date="2020-02" db="EMBL/GenBank/DDBJ databases">
        <authorList>
            <person name="Ma Q."/>
            <person name="Huang Y."/>
            <person name="Song X."/>
            <person name="Pei D."/>
        </authorList>
    </citation>
    <scope>NUCLEOTIDE SEQUENCE [LARGE SCALE GENOMIC DNA]</scope>
    <source>
        <strain evidence="1">Sxm20200214</strain>
        <tissue evidence="1">Leaf</tissue>
    </source>
</reference>
<organism evidence="1 2">
    <name type="scientific">Brassica carinata</name>
    <name type="common">Ethiopian mustard</name>
    <name type="synonym">Abyssinian cabbage</name>
    <dbReference type="NCBI Taxonomy" id="52824"/>
    <lineage>
        <taxon>Eukaryota</taxon>
        <taxon>Viridiplantae</taxon>
        <taxon>Streptophyta</taxon>
        <taxon>Embryophyta</taxon>
        <taxon>Tracheophyta</taxon>
        <taxon>Spermatophyta</taxon>
        <taxon>Magnoliopsida</taxon>
        <taxon>eudicotyledons</taxon>
        <taxon>Gunneridae</taxon>
        <taxon>Pentapetalae</taxon>
        <taxon>rosids</taxon>
        <taxon>malvids</taxon>
        <taxon>Brassicales</taxon>
        <taxon>Brassicaceae</taxon>
        <taxon>Brassiceae</taxon>
        <taxon>Brassica</taxon>
    </lineage>
</organism>
<name>A0A8X7WL33_BRACI</name>